<accession>A0A2T7PM58</accession>
<dbReference type="GO" id="GO:0031514">
    <property type="term" value="C:motile cilium"/>
    <property type="evidence" value="ECO:0007669"/>
    <property type="project" value="UniProtKB-SubCell"/>
</dbReference>
<keyword evidence="6" id="KW-0597">Phosphoprotein</keyword>
<dbReference type="Proteomes" id="UP000245119">
    <property type="component" value="Linkage Group LG3"/>
</dbReference>
<dbReference type="PANTHER" id="PTHR19308:SF14">
    <property type="entry name" value="START DOMAIN-CONTAINING PROTEIN"/>
    <property type="match status" value="1"/>
</dbReference>
<keyword evidence="11" id="KW-0446">Lipid-binding</keyword>
<evidence type="ECO:0000256" key="16">
    <source>
        <dbReference type="ARBA" id="ARBA00080073"/>
    </source>
</evidence>
<gene>
    <name evidence="19" type="ORF">C0Q70_05742</name>
</gene>
<dbReference type="SUPFAM" id="SSF55961">
    <property type="entry name" value="Bet v1-like"/>
    <property type="match status" value="1"/>
</dbReference>
<organism evidence="19 20">
    <name type="scientific">Pomacea canaliculata</name>
    <name type="common">Golden apple snail</name>
    <dbReference type="NCBI Taxonomy" id="400727"/>
    <lineage>
        <taxon>Eukaryota</taxon>
        <taxon>Metazoa</taxon>
        <taxon>Spiralia</taxon>
        <taxon>Lophotrochozoa</taxon>
        <taxon>Mollusca</taxon>
        <taxon>Gastropoda</taxon>
        <taxon>Caenogastropoda</taxon>
        <taxon>Architaenioglossa</taxon>
        <taxon>Ampullarioidea</taxon>
        <taxon>Ampullariidae</taxon>
        <taxon>Pomacea</taxon>
    </lineage>
</organism>
<dbReference type="Gene3D" id="3.30.530.20">
    <property type="match status" value="1"/>
</dbReference>
<keyword evidence="8" id="KW-0007">Acetylation</keyword>
<evidence type="ECO:0000256" key="7">
    <source>
        <dbReference type="ARBA" id="ARBA00022846"/>
    </source>
</evidence>
<keyword evidence="12" id="KW-0472">Membrane</keyword>
<dbReference type="InterPro" id="IPR051213">
    <property type="entry name" value="START_lipid_transfer"/>
</dbReference>
<evidence type="ECO:0000256" key="6">
    <source>
        <dbReference type="ARBA" id="ARBA00022553"/>
    </source>
</evidence>
<evidence type="ECO:0000256" key="4">
    <source>
        <dbReference type="ARBA" id="ARBA00022448"/>
    </source>
</evidence>
<dbReference type="InterPro" id="IPR041951">
    <property type="entry name" value="STARD10_START"/>
</dbReference>
<dbReference type="InterPro" id="IPR023393">
    <property type="entry name" value="START-like_dom_sf"/>
</dbReference>
<evidence type="ECO:0000256" key="12">
    <source>
        <dbReference type="ARBA" id="ARBA00023136"/>
    </source>
</evidence>
<evidence type="ECO:0000313" key="19">
    <source>
        <dbReference type="EMBL" id="PVD34467.1"/>
    </source>
</evidence>
<evidence type="ECO:0000256" key="15">
    <source>
        <dbReference type="ARBA" id="ARBA00076937"/>
    </source>
</evidence>
<evidence type="ECO:0000256" key="13">
    <source>
        <dbReference type="ARBA" id="ARBA00023273"/>
    </source>
</evidence>
<keyword evidence="13" id="KW-0966">Cell projection</keyword>
<evidence type="ECO:0000256" key="14">
    <source>
        <dbReference type="ARBA" id="ARBA00070345"/>
    </source>
</evidence>
<dbReference type="OrthoDB" id="5403181at2759"/>
<evidence type="ECO:0000256" key="17">
    <source>
        <dbReference type="SAM" id="MobiDB-lite"/>
    </source>
</evidence>
<dbReference type="Pfam" id="PF01852">
    <property type="entry name" value="START"/>
    <property type="match status" value="1"/>
</dbReference>
<dbReference type="GO" id="GO:0006869">
    <property type="term" value="P:lipid transport"/>
    <property type="evidence" value="ECO:0007669"/>
    <property type="project" value="UniProtKB-KW"/>
</dbReference>
<evidence type="ECO:0000256" key="10">
    <source>
        <dbReference type="ARBA" id="ARBA00023069"/>
    </source>
</evidence>
<reference evidence="19 20" key="1">
    <citation type="submission" date="2018-04" db="EMBL/GenBank/DDBJ databases">
        <title>The genome of golden apple snail Pomacea canaliculata provides insight into stress tolerance and invasive adaptation.</title>
        <authorList>
            <person name="Liu C."/>
            <person name="Liu B."/>
            <person name="Ren Y."/>
            <person name="Zhang Y."/>
            <person name="Wang H."/>
            <person name="Li S."/>
            <person name="Jiang F."/>
            <person name="Yin L."/>
            <person name="Zhang G."/>
            <person name="Qian W."/>
            <person name="Fan W."/>
        </authorList>
    </citation>
    <scope>NUCLEOTIDE SEQUENCE [LARGE SCALE GENOMIC DNA]</scope>
    <source>
        <strain evidence="19">SZHN2017</strain>
        <tissue evidence="19">Muscle</tissue>
    </source>
</reference>
<comment type="subcellular location">
    <subcellularLocation>
        <location evidence="1">Cell projection</location>
        <location evidence="1">Cilium</location>
        <location evidence="1">Flagellum</location>
    </subcellularLocation>
    <subcellularLocation>
        <location evidence="3">Cytoplasm</location>
    </subcellularLocation>
    <subcellularLocation>
        <location evidence="2">Membrane</location>
    </subcellularLocation>
</comment>
<dbReference type="AlphaFoldDB" id="A0A2T7PM58"/>
<dbReference type="PROSITE" id="PS50848">
    <property type="entry name" value="START"/>
    <property type="match status" value="1"/>
</dbReference>
<dbReference type="EMBL" id="PZQS01000003">
    <property type="protein sequence ID" value="PVD34467.1"/>
    <property type="molecule type" value="Genomic_DNA"/>
</dbReference>
<evidence type="ECO:0000256" key="2">
    <source>
        <dbReference type="ARBA" id="ARBA00004370"/>
    </source>
</evidence>
<evidence type="ECO:0000256" key="3">
    <source>
        <dbReference type="ARBA" id="ARBA00004496"/>
    </source>
</evidence>
<feature type="domain" description="START" evidence="18">
    <location>
        <begin position="25"/>
        <end position="209"/>
    </location>
</feature>
<name>A0A2T7PM58_POMCA</name>
<sequence>MSISVGVVKIAEDADFKHFKEMCESTEGWRLEVNKHKTMVWTKVNDLSSFNMVKVRTVFDDVSAATLYDVIHDPVYRKTWDNSMVEGCELCVINPNNDIGYYAIKAPPPLKNRDFVTQRSWLDTGDEKIIFNHSVNHVKRLPKKGVIRGVSFLTGYYIRRINDKSCQLTYVSQSDPKGSLPAWAINKLTKILAPKVISRIHKASQKYPSWKSKNRPEYKPWLNPEQMKNDLPPFNPADVRPMTSSASMESLEDGDVCEEDIKDDDL</sequence>
<keyword evidence="4" id="KW-0813">Transport</keyword>
<feature type="region of interest" description="Disordered" evidence="17">
    <location>
        <begin position="208"/>
        <end position="266"/>
    </location>
</feature>
<dbReference type="CDD" id="cd08871">
    <property type="entry name" value="START_STARD10-like"/>
    <property type="match status" value="1"/>
</dbReference>
<proteinExistence type="predicted"/>
<dbReference type="FunFam" id="3.30.530.20:FF:000008">
    <property type="entry name" value="START domain containing 10"/>
    <property type="match status" value="1"/>
</dbReference>
<dbReference type="STRING" id="400727.A0A2T7PM58"/>
<evidence type="ECO:0000256" key="1">
    <source>
        <dbReference type="ARBA" id="ARBA00004230"/>
    </source>
</evidence>
<evidence type="ECO:0000256" key="5">
    <source>
        <dbReference type="ARBA" id="ARBA00022490"/>
    </source>
</evidence>
<keyword evidence="5" id="KW-0963">Cytoplasm</keyword>
<keyword evidence="10" id="KW-0969">Cilium</keyword>
<comment type="caution">
    <text evidence="19">The sequence shown here is derived from an EMBL/GenBank/DDBJ whole genome shotgun (WGS) entry which is preliminary data.</text>
</comment>
<evidence type="ECO:0000256" key="9">
    <source>
        <dbReference type="ARBA" id="ARBA00023055"/>
    </source>
</evidence>
<dbReference type="GO" id="GO:0005829">
    <property type="term" value="C:cytosol"/>
    <property type="evidence" value="ECO:0007669"/>
    <property type="project" value="UniProtKB-ARBA"/>
</dbReference>
<keyword evidence="9" id="KW-0445">Lipid transport</keyword>
<evidence type="ECO:0000259" key="18">
    <source>
        <dbReference type="PROSITE" id="PS50848"/>
    </source>
</evidence>
<dbReference type="SMART" id="SM00234">
    <property type="entry name" value="START"/>
    <property type="match status" value="1"/>
</dbReference>
<keyword evidence="7" id="KW-0282">Flagellum</keyword>
<evidence type="ECO:0000256" key="11">
    <source>
        <dbReference type="ARBA" id="ARBA00023121"/>
    </source>
</evidence>
<feature type="compositionally biased region" description="Acidic residues" evidence="17">
    <location>
        <begin position="250"/>
        <end position="266"/>
    </location>
</feature>
<dbReference type="InterPro" id="IPR002913">
    <property type="entry name" value="START_lipid-bd_dom"/>
</dbReference>
<dbReference type="PANTHER" id="PTHR19308">
    <property type="entry name" value="PHOSPHATIDYLCHOLINE TRANSFER PROTEIN"/>
    <property type="match status" value="1"/>
</dbReference>
<dbReference type="GO" id="GO:0016020">
    <property type="term" value="C:membrane"/>
    <property type="evidence" value="ECO:0007669"/>
    <property type="project" value="UniProtKB-SubCell"/>
</dbReference>
<evidence type="ECO:0000313" key="20">
    <source>
        <dbReference type="Proteomes" id="UP000245119"/>
    </source>
</evidence>
<dbReference type="OMA" id="NSCIFIY"/>
<evidence type="ECO:0000256" key="8">
    <source>
        <dbReference type="ARBA" id="ARBA00022990"/>
    </source>
</evidence>
<keyword evidence="20" id="KW-1185">Reference proteome</keyword>
<protein>
    <recommendedName>
        <fullName evidence="14">START domain-containing protein 10</fullName>
    </recommendedName>
    <alternativeName>
        <fullName evidence="15">PCTP-like protein</fullName>
    </alternativeName>
    <alternativeName>
        <fullName evidence="16">StAR-related lipid transfer protein 10</fullName>
    </alternativeName>
</protein>
<dbReference type="GO" id="GO:0008289">
    <property type="term" value="F:lipid binding"/>
    <property type="evidence" value="ECO:0007669"/>
    <property type="project" value="UniProtKB-KW"/>
</dbReference>